<comment type="caution">
    <text evidence="1">The sequence shown here is derived from an EMBL/GenBank/DDBJ whole genome shotgun (WGS) entry which is preliminary data.</text>
</comment>
<dbReference type="EMBL" id="JACVVK020000002">
    <property type="protein sequence ID" value="KAK7508328.1"/>
    <property type="molecule type" value="Genomic_DNA"/>
</dbReference>
<proteinExistence type="predicted"/>
<name>A0ABD0M935_9CAEN</name>
<keyword evidence="2" id="KW-1185">Reference proteome</keyword>
<evidence type="ECO:0000313" key="2">
    <source>
        <dbReference type="Proteomes" id="UP001519460"/>
    </source>
</evidence>
<dbReference type="AlphaFoldDB" id="A0ABD0M935"/>
<protein>
    <submittedName>
        <fullName evidence="1">Uncharacterized protein</fullName>
    </submittedName>
</protein>
<organism evidence="1 2">
    <name type="scientific">Batillaria attramentaria</name>
    <dbReference type="NCBI Taxonomy" id="370345"/>
    <lineage>
        <taxon>Eukaryota</taxon>
        <taxon>Metazoa</taxon>
        <taxon>Spiralia</taxon>
        <taxon>Lophotrochozoa</taxon>
        <taxon>Mollusca</taxon>
        <taxon>Gastropoda</taxon>
        <taxon>Caenogastropoda</taxon>
        <taxon>Sorbeoconcha</taxon>
        <taxon>Cerithioidea</taxon>
        <taxon>Batillariidae</taxon>
        <taxon>Batillaria</taxon>
    </lineage>
</organism>
<reference evidence="1 2" key="1">
    <citation type="journal article" date="2023" name="Sci. Data">
        <title>Genome assembly of the Korean intertidal mud-creeper Batillaria attramentaria.</title>
        <authorList>
            <person name="Patra A.K."/>
            <person name="Ho P.T."/>
            <person name="Jun S."/>
            <person name="Lee S.J."/>
            <person name="Kim Y."/>
            <person name="Won Y.J."/>
        </authorList>
    </citation>
    <scope>NUCLEOTIDE SEQUENCE [LARGE SCALE GENOMIC DNA]</scope>
    <source>
        <strain evidence="1">Wonlab-2016</strain>
    </source>
</reference>
<sequence>MSENDTNHFYSSVNGKNVQKFNVAKHRFYNMMDTTHRNNVMLTCFKKTKKNKTVLHKYKGMGCLDQHRGNTLIISTNSNIKIFPYTVDSPKCKNIYPNFNTIPQSSTPENAKIELTYGHKINQQNVLAFKRVAVCQPAHPLAFVAQSVHSWMSKPIPLRHGFGPNPSPKSCCPLAPPVFSERVKNASCGLQATRAQLQRLYTQTSKRNKR</sequence>
<evidence type="ECO:0000313" key="1">
    <source>
        <dbReference type="EMBL" id="KAK7508328.1"/>
    </source>
</evidence>
<gene>
    <name evidence="1" type="ORF">BaRGS_00000567</name>
</gene>
<dbReference type="Proteomes" id="UP001519460">
    <property type="component" value="Unassembled WGS sequence"/>
</dbReference>
<accession>A0ABD0M935</accession>